<gene>
    <name evidence="1" type="ORF">TAO_1533</name>
</gene>
<dbReference type="AlphaFoldDB" id="A0A1Q2SP72"/>
<keyword evidence="1" id="KW-0449">Lipoprotein</keyword>
<dbReference type="EMBL" id="AP014836">
    <property type="protein sequence ID" value="BAW80903.1"/>
    <property type="molecule type" value="Genomic_DNA"/>
</dbReference>
<accession>A0A1Q2SP72</accession>
<name>A0A1Q2SP72_9GAMM</name>
<dbReference type="Pfam" id="PF06804">
    <property type="entry name" value="Lipoprotein_18"/>
    <property type="match status" value="1"/>
</dbReference>
<evidence type="ECO:0000313" key="2">
    <source>
        <dbReference type="Proteomes" id="UP000243679"/>
    </source>
</evidence>
<dbReference type="OrthoDB" id="9772575at2"/>
<evidence type="ECO:0000313" key="1">
    <source>
        <dbReference type="EMBL" id="BAW80903.1"/>
    </source>
</evidence>
<dbReference type="Gene3D" id="3.30.310.170">
    <property type="entry name" value="Outer membrane protein assembly factor BamC"/>
    <property type="match status" value="1"/>
</dbReference>
<protein>
    <submittedName>
        <fullName evidence="1">NlpB/DapX lipoprotein</fullName>
    </submittedName>
</protein>
<keyword evidence="2" id="KW-1185">Reference proteome</keyword>
<dbReference type="InterPro" id="IPR010653">
    <property type="entry name" value="NlpB/DapX"/>
</dbReference>
<proteinExistence type="predicted"/>
<sequence length="331" mass="37725">MSVAIIILLSGCTALSSLDKLVPDNTKKYRQAKALPPLEVPPDLSTAAIHDDIKNDNSSTATYLEYQEQVHNPLMDIYGVKPDLKPHIEGEGEQRRLVVPGIRKKVWEQVRNFWLENGLQIKAEDIRIGFMDAIGSSEQDSYRVRIEEGKTPQSTIVSLKQHIANTNPRQEDMVFRRLAEYLGALHAQNLAENKQQSNQQTDDINGVSIVDEGTALQVEQDFSRVWRRIGLVLERKGFAIEDKNRSRGVYYIRYDDPFTHQEEKDSSWLSKLAFWDHKADKSDKNQNRYQIKLISDGSATRIVVLNAKGRRDRSEVAKQLVSLLGEQLTEP</sequence>
<organism evidence="1 2">
    <name type="scientific">Candidatus Nitrosoglobus terrae</name>
    <dbReference type="NCBI Taxonomy" id="1630141"/>
    <lineage>
        <taxon>Bacteria</taxon>
        <taxon>Pseudomonadati</taxon>
        <taxon>Pseudomonadota</taxon>
        <taxon>Gammaproteobacteria</taxon>
        <taxon>Chromatiales</taxon>
        <taxon>Chromatiaceae</taxon>
        <taxon>Candidatus Nitrosoglobus</taxon>
    </lineage>
</organism>
<dbReference type="KEGG" id="ntt:TAO_1533"/>
<dbReference type="RefSeq" id="WP_096527805.1">
    <property type="nucleotide sequence ID" value="NZ_AP014836.1"/>
</dbReference>
<dbReference type="Proteomes" id="UP000243679">
    <property type="component" value="Chromosome"/>
</dbReference>
<reference evidence="1 2" key="1">
    <citation type="journal article" date="2017" name="ISME J.">
        <title>An acid-tolerant ammonia-oxidizing ?-proteobacterium from soil.</title>
        <authorList>
            <person name="Hayatsu M."/>
            <person name="Tago K."/>
            <person name="Uchiyama I."/>
            <person name="Toyoda A."/>
            <person name="Wang Y."/>
            <person name="Shimomura Y."/>
            <person name="Okubo T."/>
            <person name="Kurisu F."/>
            <person name="Hirono Y."/>
            <person name="Nonaka K."/>
            <person name="Akiyama H."/>
            <person name="Itoh T."/>
            <person name="Takami H."/>
        </authorList>
    </citation>
    <scope>NUCLEOTIDE SEQUENCE [LARGE SCALE GENOMIC DNA]</scope>
    <source>
        <strain evidence="1 2">TAO100</strain>
    </source>
</reference>
<dbReference type="InterPro" id="IPR042268">
    <property type="entry name" value="BamC_C"/>
</dbReference>